<dbReference type="FunFam" id="3.20.20.140:FF:000004">
    <property type="entry name" value="N-acetylglucosamine-6-phosphate deacetylase"/>
    <property type="match status" value="1"/>
</dbReference>
<protein>
    <recommendedName>
        <fullName evidence="3">N-acetylglucosamine-6-phosphate deacetylase</fullName>
        <ecNumber evidence="2">3.5.1.25</ecNumber>
    </recommendedName>
</protein>
<dbReference type="GO" id="GO:0008448">
    <property type="term" value="F:N-acetylglucosamine-6-phosphate deacetylase activity"/>
    <property type="evidence" value="ECO:0007669"/>
    <property type="project" value="UniProtKB-EC"/>
</dbReference>
<dbReference type="EMBL" id="JANCLT010000008">
    <property type="protein sequence ID" value="MCP8969874.1"/>
    <property type="molecule type" value="Genomic_DNA"/>
</dbReference>
<gene>
    <name evidence="14" type="primary">nagA</name>
    <name evidence="14" type="ORF">NK662_15210</name>
</gene>
<feature type="binding site" evidence="12">
    <location>
        <position position="131"/>
    </location>
    <ligand>
        <name>Zn(2+)</name>
        <dbReference type="ChEBI" id="CHEBI:29105"/>
    </ligand>
</feature>
<dbReference type="AlphaFoldDB" id="A0AA41XAQ8"/>
<evidence type="ECO:0000256" key="4">
    <source>
        <dbReference type="ARBA" id="ARBA00022723"/>
    </source>
</evidence>
<evidence type="ECO:0000313" key="15">
    <source>
        <dbReference type="Proteomes" id="UP001156102"/>
    </source>
</evidence>
<comment type="catalytic activity">
    <reaction evidence="7">
        <text>N-acetyl-D-glucosamine 6-phosphate + H2O = D-glucosamine 6-phosphate + acetate</text>
        <dbReference type="Rhea" id="RHEA:22936"/>
        <dbReference type="ChEBI" id="CHEBI:15377"/>
        <dbReference type="ChEBI" id="CHEBI:30089"/>
        <dbReference type="ChEBI" id="CHEBI:57513"/>
        <dbReference type="ChEBI" id="CHEBI:58725"/>
        <dbReference type="EC" id="3.5.1.25"/>
    </reaction>
</comment>
<comment type="caution">
    <text evidence="14">The sequence shown here is derived from an EMBL/GenBank/DDBJ whole genome shotgun (WGS) entry which is preliminary data.</text>
</comment>
<keyword evidence="4 12" id="KW-0479">Metal-binding</keyword>
<dbReference type="Gene3D" id="3.20.20.140">
    <property type="entry name" value="Metal-dependent hydrolases"/>
    <property type="match status" value="1"/>
</dbReference>
<evidence type="ECO:0000256" key="11">
    <source>
        <dbReference type="PIRSR" id="PIRSR038994-2"/>
    </source>
</evidence>
<dbReference type="SUPFAM" id="SSF51338">
    <property type="entry name" value="Composite domain of metallo-dependent hydrolases"/>
    <property type="match status" value="1"/>
</dbReference>
<feature type="binding site" evidence="12">
    <location>
        <position position="197"/>
    </location>
    <ligand>
        <name>Zn(2+)</name>
        <dbReference type="ChEBI" id="CHEBI:29105"/>
    </ligand>
</feature>
<feature type="binding site" evidence="11">
    <location>
        <position position="229"/>
    </location>
    <ligand>
        <name>substrate</name>
    </ligand>
</feature>
<keyword evidence="5 9" id="KW-0378">Hydrolase</keyword>
<evidence type="ECO:0000256" key="3">
    <source>
        <dbReference type="ARBA" id="ARBA00018029"/>
    </source>
</evidence>
<dbReference type="NCBIfam" id="TIGR00221">
    <property type="entry name" value="nagA"/>
    <property type="match status" value="1"/>
</dbReference>
<dbReference type="InterPro" id="IPR003764">
    <property type="entry name" value="GlcNAc_6-P_deAcase"/>
</dbReference>
<keyword evidence="6 9" id="KW-0119">Carbohydrate metabolism</keyword>
<feature type="binding site" evidence="11">
    <location>
        <position position="253"/>
    </location>
    <ligand>
        <name>substrate</name>
    </ligand>
</feature>
<evidence type="ECO:0000313" key="14">
    <source>
        <dbReference type="EMBL" id="MCP8969874.1"/>
    </source>
</evidence>
<dbReference type="EC" id="3.5.1.25" evidence="2"/>
<comment type="similarity">
    <text evidence="1 9">Belongs to the metallo-dependent hydrolases superfamily. NagA family.</text>
</comment>
<feature type="active site" description="Proton donor/acceptor" evidence="10">
    <location>
        <position position="276"/>
    </location>
</feature>
<dbReference type="GO" id="GO:0006046">
    <property type="term" value="P:N-acetylglucosamine catabolic process"/>
    <property type="evidence" value="ECO:0007669"/>
    <property type="project" value="TreeGrafter"/>
</dbReference>
<sequence length="392" mass="42304">MRGCVIQGPFIYTEAGVLSNGFAVVEDGRIARIGTGTYDGRDRHIFSFPPDYSLVPGRIDLHIHGAAGADAMDATEESLRTIAAALPQEGTTSFLAATMTQHKESIAAALRNAGGFRPIDGEAELLGVHLEGPFLHPQRAGAQPADAILEPDLELFQEWQQLAGGSIRLVTLAPERKGGLELVRYLKEQGIVVSIGHSDATYEEAVAAMQAGASHVTHLFNGMCGMHHREPGLLGAALLREELYAEMIADGIHIHPEMVKLAWLQKGTDKIVLITDAMRAKGLPDGMYKLGGQDVRVLEGRAALSDGTLAGSVLRMDQAVRNMLVFTGCTLGDAVRMSSENPARQLGVFARKGSIAAGKDADLVVLNERHEVVMTWCRGYLSYERREEDEAD</sequence>
<evidence type="ECO:0000256" key="1">
    <source>
        <dbReference type="ARBA" id="ARBA00010716"/>
    </source>
</evidence>
<dbReference type="RefSeq" id="WP_254759794.1">
    <property type="nucleotide sequence ID" value="NZ_JANCLT010000008.1"/>
</dbReference>
<evidence type="ECO:0000256" key="2">
    <source>
        <dbReference type="ARBA" id="ARBA00011899"/>
    </source>
</evidence>
<evidence type="ECO:0000256" key="10">
    <source>
        <dbReference type="PIRSR" id="PIRSR038994-1"/>
    </source>
</evidence>
<dbReference type="Gene3D" id="2.30.40.10">
    <property type="entry name" value="Urease, subunit C, domain 1"/>
    <property type="match status" value="1"/>
</dbReference>
<feature type="domain" description="Amidohydrolase-related" evidence="13">
    <location>
        <begin position="54"/>
        <end position="379"/>
    </location>
</feature>
<keyword evidence="15" id="KW-1185">Reference proteome</keyword>
<dbReference type="GO" id="GO:0046872">
    <property type="term" value="F:metal ion binding"/>
    <property type="evidence" value="ECO:0007669"/>
    <property type="project" value="UniProtKB-KW"/>
</dbReference>
<dbReference type="InterPro" id="IPR032466">
    <property type="entry name" value="Metal_Hydrolase"/>
</dbReference>
<accession>A0AA41XAQ8</accession>
<reference evidence="14" key="1">
    <citation type="submission" date="2022-07" db="EMBL/GenBank/DDBJ databases">
        <authorList>
            <person name="Li W.-J."/>
            <person name="Deng Q.-Q."/>
        </authorList>
    </citation>
    <scope>NUCLEOTIDE SEQUENCE</scope>
    <source>
        <strain evidence="14">SYSU M60031</strain>
    </source>
</reference>
<evidence type="ECO:0000256" key="9">
    <source>
        <dbReference type="PIRNR" id="PIRNR038994"/>
    </source>
</evidence>
<feature type="binding site" evidence="11">
    <location>
        <begin position="221"/>
        <end position="222"/>
    </location>
    <ligand>
        <name>substrate</name>
    </ligand>
</feature>
<dbReference type="PIRSF" id="PIRSF038994">
    <property type="entry name" value="NagA"/>
    <property type="match status" value="1"/>
</dbReference>
<comment type="cofactor">
    <cofactor evidence="12">
        <name>a divalent metal cation</name>
        <dbReference type="ChEBI" id="CHEBI:60240"/>
    </cofactor>
    <text evidence="12">Binds 1 divalent metal cation per subunit.</text>
</comment>
<feature type="binding site" evidence="12">
    <location>
        <position position="218"/>
    </location>
    <ligand>
        <name>Zn(2+)</name>
        <dbReference type="ChEBI" id="CHEBI:29105"/>
    </ligand>
</feature>
<dbReference type="PANTHER" id="PTHR11113:SF14">
    <property type="entry name" value="N-ACETYLGLUCOSAMINE-6-PHOSPHATE DEACETYLASE"/>
    <property type="match status" value="1"/>
</dbReference>
<organism evidence="14 15">
    <name type="scientific">Ectobacillus ponti</name>
    <dbReference type="NCBI Taxonomy" id="2961894"/>
    <lineage>
        <taxon>Bacteria</taxon>
        <taxon>Bacillati</taxon>
        <taxon>Bacillota</taxon>
        <taxon>Bacilli</taxon>
        <taxon>Bacillales</taxon>
        <taxon>Bacillaceae</taxon>
        <taxon>Ectobacillus</taxon>
    </lineage>
</organism>
<dbReference type="InterPro" id="IPR011059">
    <property type="entry name" value="Metal-dep_hydrolase_composite"/>
</dbReference>
<evidence type="ECO:0000256" key="7">
    <source>
        <dbReference type="ARBA" id="ARBA00047647"/>
    </source>
</evidence>
<dbReference type="Pfam" id="PF01979">
    <property type="entry name" value="Amidohydro_1"/>
    <property type="match status" value="1"/>
</dbReference>
<evidence type="ECO:0000256" key="5">
    <source>
        <dbReference type="ARBA" id="ARBA00022801"/>
    </source>
</evidence>
<name>A0AA41XAQ8_9BACI</name>
<evidence type="ECO:0000256" key="12">
    <source>
        <dbReference type="PIRSR" id="PIRSR038994-3"/>
    </source>
</evidence>
<dbReference type="InterPro" id="IPR006680">
    <property type="entry name" value="Amidohydro-rel"/>
</dbReference>
<evidence type="ECO:0000259" key="13">
    <source>
        <dbReference type="Pfam" id="PF01979"/>
    </source>
</evidence>
<proteinExistence type="inferred from homology"/>
<evidence type="ECO:0000256" key="8">
    <source>
        <dbReference type="ARBA" id="ARBA00060590"/>
    </source>
</evidence>
<evidence type="ECO:0000256" key="6">
    <source>
        <dbReference type="ARBA" id="ARBA00023277"/>
    </source>
</evidence>
<dbReference type="CDD" id="cd00854">
    <property type="entry name" value="NagA"/>
    <property type="match status" value="1"/>
</dbReference>
<feature type="binding site" evidence="11">
    <location>
        <position position="142"/>
    </location>
    <ligand>
        <name>substrate</name>
    </ligand>
</feature>
<comment type="pathway">
    <text evidence="8">Amino-sugar metabolism; N-acetylneuraminate degradation; D-fructose 6-phosphate from N-acetylneuraminate: step 4/5.</text>
</comment>
<dbReference type="SUPFAM" id="SSF51556">
    <property type="entry name" value="Metallo-dependent hydrolases"/>
    <property type="match status" value="1"/>
</dbReference>
<dbReference type="PANTHER" id="PTHR11113">
    <property type="entry name" value="N-ACETYLGLUCOSAMINE-6-PHOSPHATE DEACETYLASE"/>
    <property type="match status" value="1"/>
</dbReference>
<feature type="binding site" evidence="11">
    <location>
        <begin position="309"/>
        <end position="311"/>
    </location>
    <ligand>
        <name>substrate</name>
    </ligand>
</feature>
<dbReference type="Proteomes" id="UP001156102">
    <property type="component" value="Unassembled WGS sequence"/>
</dbReference>